<dbReference type="VEuPathDB" id="CryptoDB:Vbra_4659"/>
<protein>
    <submittedName>
        <fullName evidence="2">Uncharacterized protein</fullName>
    </submittedName>
</protein>
<evidence type="ECO:0000313" key="3">
    <source>
        <dbReference type="Proteomes" id="UP000041254"/>
    </source>
</evidence>
<dbReference type="EMBL" id="CDMY01000019">
    <property type="protein sequence ID" value="CEL91740.1"/>
    <property type="molecule type" value="Genomic_DNA"/>
</dbReference>
<dbReference type="PhylomeDB" id="A0A0G4E952"/>
<evidence type="ECO:0000256" key="1">
    <source>
        <dbReference type="SAM" id="MobiDB-lite"/>
    </source>
</evidence>
<organism evidence="2 3">
    <name type="scientific">Vitrella brassicaformis (strain CCMP3155)</name>
    <dbReference type="NCBI Taxonomy" id="1169540"/>
    <lineage>
        <taxon>Eukaryota</taxon>
        <taxon>Sar</taxon>
        <taxon>Alveolata</taxon>
        <taxon>Colpodellida</taxon>
        <taxon>Vitrellaceae</taxon>
        <taxon>Vitrella</taxon>
    </lineage>
</organism>
<sequence>MLNQCVAFAALANAMDEIVNKLKSDNATVPVLVADIQNSTISACTPRQLNDGSGRMIRPVHLLEILEDLSYGLFPCMTRPCHGRLSTDPQPRELAVIQRLHVAGQGSEGSQKNGRQGGQSVYRHGYHASMPKNDIAACIEIAGQQNVTAGFMQYLFSPPQQTNNTRGAKKMTAFYNIAVALKKDVTLPVVDILWNDVRQLVAQNKPLSSIVQLLKTLPSWGLKVPSMMVQVSCFYTFSRT</sequence>
<keyword evidence="3" id="KW-1185">Reference proteome</keyword>
<evidence type="ECO:0000313" key="2">
    <source>
        <dbReference type="EMBL" id="CEL91740.1"/>
    </source>
</evidence>
<proteinExistence type="predicted"/>
<name>A0A0G4E952_VITBC</name>
<dbReference type="InParanoid" id="A0A0G4E952"/>
<dbReference type="AlphaFoldDB" id="A0A0G4E952"/>
<dbReference type="Proteomes" id="UP000041254">
    <property type="component" value="Unassembled WGS sequence"/>
</dbReference>
<reference evidence="2 3" key="1">
    <citation type="submission" date="2014-11" db="EMBL/GenBank/DDBJ databases">
        <authorList>
            <person name="Zhu J."/>
            <person name="Qi W."/>
            <person name="Song R."/>
        </authorList>
    </citation>
    <scope>NUCLEOTIDE SEQUENCE [LARGE SCALE GENOMIC DNA]</scope>
</reference>
<gene>
    <name evidence="2" type="ORF">Vbra_4659</name>
</gene>
<feature type="region of interest" description="Disordered" evidence="1">
    <location>
        <begin position="103"/>
        <end position="122"/>
    </location>
</feature>
<accession>A0A0G4E952</accession>